<dbReference type="GO" id="GO:0006508">
    <property type="term" value="P:proteolysis"/>
    <property type="evidence" value="ECO:0007669"/>
    <property type="project" value="UniProtKB-KW"/>
</dbReference>
<dbReference type="InterPro" id="IPR033121">
    <property type="entry name" value="PEPTIDASE_A1"/>
</dbReference>
<organism evidence="11 12">
    <name type="scientific">Imshaugia aleurites</name>
    <dbReference type="NCBI Taxonomy" id="172621"/>
    <lineage>
        <taxon>Eukaryota</taxon>
        <taxon>Fungi</taxon>
        <taxon>Dikarya</taxon>
        <taxon>Ascomycota</taxon>
        <taxon>Pezizomycotina</taxon>
        <taxon>Lecanoromycetes</taxon>
        <taxon>OSLEUM clade</taxon>
        <taxon>Lecanoromycetidae</taxon>
        <taxon>Lecanorales</taxon>
        <taxon>Lecanorineae</taxon>
        <taxon>Parmeliaceae</taxon>
        <taxon>Imshaugia</taxon>
    </lineage>
</organism>
<name>A0A8H3J0E1_9LECA</name>
<keyword evidence="2 7" id="KW-0645">Protease</keyword>
<sequence length="448" mass="47223">MLISQILAGLIVAAGAPEATALNKIDLPFRRTFTRSTGEVNGPALLRSLQQTLDKYHSKVTIPGASSNASLSRRLVTESLMDEVEEPDFDVEYYGPIEVGSGTTQQSFTVQFDTGSADLFIPGPQCTTDDGCDSSKKYDEGGKSQGRTTSVEYGTGYAEGNDYTDTVTIAGLTATNQGLISLTQVAGFDTSVADGLLGMGFTSLAASGFTTFFENLIMQDKVAVPEFSFYLGRAASGTSTQSTLCLGCRDPSRYKGSFTQVPVTQEFYWQVALDSVNVDGMSAGGYTSGQAIVDTGTTLVLAPTAAAAAIFMLVPESFPISLDGSSDQTFYAYPCSMPASFIPTLQFSGRAFSINPADFNFGTLTSDFARLLGDEALAVRLDTKGQGAYAADSSYVAVQMCVAAIVGTDVSPQGDLFVVGDPFLKNWYTTFSYAGAGGQPSVSFAQAV</sequence>
<evidence type="ECO:0000313" key="11">
    <source>
        <dbReference type="EMBL" id="CAF9938274.1"/>
    </source>
</evidence>
<dbReference type="OrthoDB" id="660550at2759"/>
<dbReference type="GO" id="GO:0004190">
    <property type="term" value="F:aspartic-type endopeptidase activity"/>
    <property type="evidence" value="ECO:0007669"/>
    <property type="project" value="UniProtKB-KW"/>
</dbReference>
<keyword evidence="3 7" id="KW-0064">Aspartyl protease</keyword>
<dbReference type="PANTHER" id="PTHR47966">
    <property type="entry name" value="BETA-SITE APP-CLEAVING ENZYME, ISOFORM A-RELATED"/>
    <property type="match status" value="1"/>
</dbReference>
<evidence type="ECO:0000256" key="7">
    <source>
        <dbReference type="RuleBase" id="RU000454"/>
    </source>
</evidence>
<dbReference type="Pfam" id="PF00026">
    <property type="entry name" value="Asp"/>
    <property type="match status" value="1"/>
</dbReference>
<feature type="domain" description="Peptidase A1" evidence="10">
    <location>
        <begin position="93"/>
        <end position="445"/>
    </location>
</feature>
<dbReference type="Gene3D" id="2.40.70.10">
    <property type="entry name" value="Acid Proteases"/>
    <property type="match status" value="2"/>
</dbReference>
<dbReference type="EMBL" id="CAJPDT010000107">
    <property type="protein sequence ID" value="CAF9938274.1"/>
    <property type="molecule type" value="Genomic_DNA"/>
</dbReference>
<feature type="region of interest" description="Disordered" evidence="8">
    <location>
        <begin position="129"/>
        <end position="150"/>
    </location>
</feature>
<evidence type="ECO:0000256" key="1">
    <source>
        <dbReference type="ARBA" id="ARBA00007447"/>
    </source>
</evidence>
<keyword evidence="9" id="KW-0732">Signal</keyword>
<dbReference type="PROSITE" id="PS00141">
    <property type="entry name" value="ASP_PROTEASE"/>
    <property type="match status" value="1"/>
</dbReference>
<evidence type="ECO:0000256" key="3">
    <source>
        <dbReference type="ARBA" id="ARBA00022750"/>
    </source>
</evidence>
<comment type="caution">
    <text evidence="11">The sequence shown here is derived from an EMBL/GenBank/DDBJ whole genome shotgun (WGS) entry which is preliminary data.</text>
</comment>
<dbReference type="Proteomes" id="UP000664534">
    <property type="component" value="Unassembled WGS sequence"/>
</dbReference>
<dbReference type="FunFam" id="2.40.70.10:FF:000115">
    <property type="entry name" value="Lysosomal aspartic protease"/>
    <property type="match status" value="1"/>
</dbReference>
<evidence type="ECO:0000256" key="6">
    <source>
        <dbReference type="PIRSR" id="PIRSR601461-2"/>
    </source>
</evidence>
<evidence type="ECO:0000313" key="12">
    <source>
        <dbReference type="Proteomes" id="UP000664534"/>
    </source>
</evidence>
<proteinExistence type="inferred from homology"/>
<evidence type="ECO:0000256" key="9">
    <source>
        <dbReference type="SAM" id="SignalP"/>
    </source>
</evidence>
<dbReference type="SUPFAM" id="SSF50630">
    <property type="entry name" value="Acid proteases"/>
    <property type="match status" value="1"/>
</dbReference>
<dbReference type="PRINTS" id="PR00792">
    <property type="entry name" value="PEPSIN"/>
</dbReference>
<feature type="chain" id="PRO_5034363769" description="Peptidase A1 domain-containing protein" evidence="9">
    <location>
        <begin position="22"/>
        <end position="448"/>
    </location>
</feature>
<dbReference type="InterPro" id="IPR034164">
    <property type="entry name" value="Pepsin-like_dom"/>
</dbReference>
<feature type="compositionally biased region" description="Basic and acidic residues" evidence="8">
    <location>
        <begin position="133"/>
        <end position="142"/>
    </location>
</feature>
<reference evidence="11" key="1">
    <citation type="submission" date="2021-03" db="EMBL/GenBank/DDBJ databases">
        <authorList>
            <person name="Tagirdzhanova G."/>
        </authorList>
    </citation>
    <scope>NUCLEOTIDE SEQUENCE</scope>
</reference>
<evidence type="ECO:0000259" key="10">
    <source>
        <dbReference type="PROSITE" id="PS51767"/>
    </source>
</evidence>
<keyword evidence="4 7" id="KW-0378">Hydrolase</keyword>
<evidence type="ECO:0000256" key="2">
    <source>
        <dbReference type="ARBA" id="ARBA00022670"/>
    </source>
</evidence>
<evidence type="ECO:0000256" key="4">
    <source>
        <dbReference type="ARBA" id="ARBA00022801"/>
    </source>
</evidence>
<evidence type="ECO:0000256" key="5">
    <source>
        <dbReference type="PIRSR" id="PIRSR601461-1"/>
    </source>
</evidence>
<feature type="active site" evidence="5">
    <location>
        <position position="113"/>
    </location>
</feature>
<protein>
    <recommendedName>
        <fullName evidence="10">Peptidase A1 domain-containing protein</fullName>
    </recommendedName>
</protein>
<gene>
    <name evidence="11" type="ORF">IMSHALPRED_000741</name>
</gene>
<feature type="active site" evidence="5">
    <location>
        <position position="294"/>
    </location>
</feature>
<dbReference type="AlphaFoldDB" id="A0A8H3J0E1"/>
<dbReference type="InterPro" id="IPR021109">
    <property type="entry name" value="Peptidase_aspartic_dom_sf"/>
</dbReference>
<dbReference type="PROSITE" id="PS51767">
    <property type="entry name" value="PEPTIDASE_A1"/>
    <property type="match status" value="1"/>
</dbReference>
<accession>A0A8H3J0E1</accession>
<dbReference type="PANTHER" id="PTHR47966:SF51">
    <property type="entry name" value="BETA-SITE APP-CLEAVING ENZYME, ISOFORM A-RELATED"/>
    <property type="match status" value="1"/>
</dbReference>
<keyword evidence="12" id="KW-1185">Reference proteome</keyword>
<dbReference type="CDD" id="cd05471">
    <property type="entry name" value="pepsin_like"/>
    <property type="match status" value="1"/>
</dbReference>
<keyword evidence="6" id="KW-1015">Disulfide bond</keyword>
<feature type="signal peptide" evidence="9">
    <location>
        <begin position="1"/>
        <end position="21"/>
    </location>
</feature>
<dbReference type="InterPro" id="IPR001969">
    <property type="entry name" value="Aspartic_peptidase_AS"/>
</dbReference>
<comment type="similarity">
    <text evidence="1 7">Belongs to the peptidase A1 family.</text>
</comment>
<feature type="disulfide bond" evidence="6">
    <location>
        <begin position="126"/>
        <end position="132"/>
    </location>
</feature>
<evidence type="ECO:0000256" key="8">
    <source>
        <dbReference type="SAM" id="MobiDB-lite"/>
    </source>
</evidence>
<dbReference type="InterPro" id="IPR001461">
    <property type="entry name" value="Aspartic_peptidase_A1"/>
</dbReference>